<dbReference type="PANTHER" id="PTHR35610:SF3">
    <property type="entry name" value="PROTEASOME ASSEMBLY CHAPERONE FAMILY PROTEIN"/>
    <property type="match status" value="1"/>
</dbReference>
<sequence length="273" mass="30951">MSTTQKTNGKSKSDEKAKSDDKPKGGDKPKDDNKAKPDEKPKVEDKPKPKVEDKPEEKRSEVRKLRRRESLSEDVSDGFVPRPRVISRFHYGTNNESHLVEFEGSERVNGSVFIEGVSGVGVTATVVSAYLIKELNLPIVASFESPHLPAMCSIHSFRASPVIRIHGDADGKISFKKKNLIKFFFICVAVGDLPISASEKSEIIWDITRAFADFARRHRCRHIVTVEGMPIKNEFDREISKIEKMLPKNPEVCDCVRIRFCQESAMYWIIINY</sequence>
<comment type="caution">
    <text evidence="2">The sequence shown here is derived from an EMBL/GenBank/DDBJ whole genome shotgun (WGS) entry which is preliminary data.</text>
</comment>
<feature type="compositionally biased region" description="Basic and acidic residues" evidence="1">
    <location>
        <begin position="11"/>
        <end position="71"/>
    </location>
</feature>
<dbReference type="Gene3D" id="3.40.50.10900">
    <property type="entry name" value="PAC-like subunit"/>
    <property type="match status" value="1"/>
</dbReference>
<gene>
    <name evidence="2" type="ORF">RFI_09246</name>
</gene>
<keyword evidence="3" id="KW-1185">Reference proteome</keyword>
<dbReference type="InterPro" id="IPR019151">
    <property type="entry name" value="Proteasome_assmbl_chaperone_2"/>
</dbReference>
<evidence type="ECO:0000313" key="2">
    <source>
        <dbReference type="EMBL" id="ETO27884.1"/>
    </source>
</evidence>
<dbReference type="AlphaFoldDB" id="X6NQC9"/>
<reference evidence="2 3" key="1">
    <citation type="journal article" date="2013" name="Curr. Biol.">
        <title>The Genome of the Foraminiferan Reticulomyxa filosa.</title>
        <authorList>
            <person name="Glockner G."/>
            <person name="Hulsmann N."/>
            <person name="Schleicher M."/>
            <person name="Noegel A.A."/>
            <person name="Eichinger L."/>
            <person name="Gallinger C."/>
            <person name="Pawlowski J."/>
            <person name="Sierra R."/>
            <person name="Euteneuer U."/>
            <person name="Pillet L."/>
            <person name="Moustafa A."/>
            <person name="Platzer M."/>
            <person name="Groth M."/>
            <person name="Szafranski K."/>
            <person name="Schliwa M."/>
        </authorList>
    </citation>
    <scope>NUCLEOTIDE SEQUENCE [LARGE SCALE GENOMIC DNA]</scope>
</reference>
<organism evidence="2 3">
    <name type="scientific">Reticulomyxa filosa</name>
    <dbReference type="NCBI Taxonomy" id="46433"/>
    <lineage>
        <taxon>Eukaryota</taxon>
        <taxon>Sar</taxon>
        <taxon>Rhizaria</taxon>
        <taxon>Retaria</taxon>
        <taxon>Foraminifera</taxon>
        <taxon>Monothalamids</taxon>
        <taxon>Reticulomyxidae</taxon>
        <taxon>Reticulomyxa</taxon>
    </lineage>
</organism>
<dbReference type="SUPFAM" id="SSF159659">
    <property type="entry name" value="Cgl1923-like"/>
    <property type="match status" value="1"/>
</dbReference>
<evidence type="ECO:0000256" key="1">
    <source>
        <dbReference type="SAM" id="MobiDB-lite"/>
    </source>
</evidence>
<feature type="region of interest" description="Disordered" evidence="1">
    <location>
        <begin position="1"/>
        <end position="77"/>
    </location>
</feature>
<proteinExistence type="predicted"/>
<dbReference type="Pfam" id="PF09754">
    <property type="entry name" value="PAC2"/>
    <property type="match status" value="1"/>
</dbReference>
<dbReference type="EMBL" id="ASPP01006981">
    <property type="protein sequence ID" value="ETO27884.1"/>
    <property type="molecule type" value="Genomic_DNA"/>
</dbReference>
<accession>X6NQC9</accession>
<dbReference type="InterPro" id="IPR038389">
    <property type="entry name" value="PSMG2_sf"/>
</dbReference>
<protein>
    <submittedName>
        <fullName evidence="2">Nesprin</fullName>
    </submittedName>
</protein>
<dbReference type="PANTHER" id="PTHR35610">
    <property type="entry name" value="3-ISOPROPYLMALATE DEHYDRATASE-RELATED"/>
    <property type="match status" value="1"/>
</dbReference>
<name>X6NQC9_RETFI</name>
<dbReference type="Proteomes" id="UP000023152">
    <property type="component" value="Unassembled WGS sequence"/>
</dbReference>
<dbReference type="OrthoDB" id="10249662at2759"/>
<evidence type="ECO:0000313" key="3">
    <source>
        <dbReference type="Proteomes" id="UP000023152"/>
    </source>
</evidence>